<evidence type="ECO:0000256" key="2">
    <source>
        <dbReference type="SAM" id="SignalP"/>
    </source>
</evidence>
<reference evidence="3 4" key="1">
    <citation type="submission" date="2014-07" db="EMBL/GenBank/DDBJ databases">
        <title>Genome of Chryseobacterium soli DSM 19298.</title>
        <authorList>
            <person name="Stropko S.J."/>
            <person name="Pipes S.E."/>
            <person name="Newman J."/>
        </authorList>
    </citation>
    <scope>NUCLEOTIDE SEQUENCE [LARGE SCALE GENOMIC DNA]</scope>
    <source>
        <strain evidence="3 4">DSM 19298</strain>
    </source>
</reference>
<dbReference type="RefSeq" id="WP_034711515.1">
    <property type="nucleotide sequence ID" value="NZ_JPRH01000004.1"/>
</dbReference>
<organism evidence="3 4">
    <name type="scientific">Chryseobacterium soli</name>
    <dbReference type="NCBI Taxonomy" id="445961"/>
    <lineage>
        <taxon>Bacteria</taxon>
        <taxon>Pseudomonadati</taxon>
        <taxon>Bacteroidota</taxon>
        <taxon>Flavobacteriia</taxon>
        <taxon>Flavobacteriales</taxon>
        <taxon>Weeksellaceae</taxon>
        <taxon>Chryseobacterium group</taxon>
        <taxon>Chryseobacterium</taxon>
    </lineage>
</organism>
<feature type="coiled-coil region" evidence="1">
    <location>
        <begin position="79"/>
        <end position="110"/>
    </location>
</feature>
<gene>
    <name evidence="3" type="ORF">IW15_12395</name>
</gene>
<protein>
    <submittedName>
        <fullName evidence="3">Uncharacterized protein</fullName>
    </submittedName>
</protein>
<feature type="chain" id="PRO_5001802186" evidence="2">
    <location>
        <begin position="19"/>
        <end position="253"/>
    </location>
</feature>
<dbReference type="Proteomes" id="UP000028705">
    <property type="component" value="Unassembled WGS sequence"/>
</dbReference>
<dbReference type="eggNOG" id="ENOG5032SC3">
    <property type="taxonomic scope" value="Bacteria"/>
</dbReference>
<name>A0A086A6N5_9FLAO</name>
<keyword evidence="1" id="KW-0175">Coiled coil</keyword>
<dbReference type="OrthoDB" id="1362060at2"/>
<comment type="caution">
    <text evidence="3">The sequence shown here is derived from an EMBL/GenBank/DDBJ whole genome shotgun (WGS) entry which is preliminary data.</text>
</comment>
<feature type="signal peptide" evidence="2">
    <location>
        <begin position="1"/>
        <end position="18"/>
    </location>
</feature>
<dbReference type="AlphaFoldDB" id="A0A086A6N5"/>
<evidence type="ECO:0000313" key="3">
    <source>
        <dbReference type="EMBL" id="KFF12349.1"/>
    </source>
</evidence>
<accession>A0A086A6N5</accession>
<evidence type="ECO:0000256" key="1">
    <source>
        <dbReference type="SAM" id="Coils"/>
    </source>
</evidence>
<proteinExistence type="predicted"/>
<keyword evidence="4" id="KW-1185">Reference proteome</keyword>
<dbReference type="EMBL" id="JPRH01000004">
    <property type="protein sequence ID" value="KFF12349.1"/>
    <property type="molecule type" value="Genomic_DNA"/>
</dbReference>
<evidence type="ECO:0000313" key="4">
    <source>
        <dbReference type="Proteomes" id="UP000028705"/>
    </source>
</evidence>
<sequence length="253" mass="29399">MKKIFICFSIILSAMSFAQKKGAKPSLPSYSYQTFNCSNIGYFDTNTYKKEEIDGVYQLLYTFTGVNFDSHPVFKLSDVEDIRKNKDTYLQQLEKQYQQKKKELYSLKIINQPMWKKLQQETIQTFENEYQLNKDNIMGFSDPSSLKKSPYYNTCKEYVDVATSGDKQKMYSVWKKFVEARSKDNADPKGVMARFNEKLNDPNKDDYALIDLIGFGFHNCANSSFRPVTDDEGKAYTAFDKIFTKLKADCDEP</sequence>
<keyword evidence="2" id="KW-0732">Signal</keyword>